<keyword evidence="1" id="KW-0456">Lyase</keyword>
<dbReference type="EMBL" id="CM037015">
    <property type="protein sequence ID" value="KAH7680933.1"/>
    <property type="molecule type" value="Genomic_DNA"/>
</dbReference>
<proteinExistence type="predicted"/>
<organism evidence="1 2">
    <name type="scientific">Dioscorea alata</name>
    <name type="common">Purple yam</name>
    <dbReference type="NCBI Taxonomy" id="55571"/>
    <lineage>
        <taxon>Eukaryota</taxon>
        <taxon>Viridiplantae</taxon>
        <taxon>Streptophyta</taxon>
        <taxon>Embryophyta</taxon>
        <taxon>Tracheophyta</taxon>
        <taxon>Spermatophyta</taxon>
        <taxon>Magnoliopsida</taxon>
        <taxon>Liliopsida</taxon>
        <taxon>Dioscoreales</taxon>
        <taxon>Dioscoreaceae</taxon>
        <taxon>Dioscorea</taxon>
    </lineage>
</organism>
<dbReference type="EC" id="2.8.1.7" evidence="1"/>
<gene>
    <name evidence="1" type="ORF">IHE45_05G026900</name>
</gene>
<keyword evidence="1" id="KW-0808">Transferase</keyword>
<dbReference type="Proteomes" id="UP000827976">
    <property type="component" value="Chromosome 5"/>
</dbReference>
<evidence type="ECO:0000313" key="2">
    <source>
        <dbReference type="Proteomes" id="UP000827976"/>
    </source>
</evidence>
<evidence type="ECO:0000313" key="1">
    <source>
        <dbReference type="EMBL" id="KAH7680933.1"/>
    </source>
</evidence>
<name>A0ACB7W0D8_DIOAL</name>
<dbReference type="EC" id="4.4.1.16" evidence="1"/>
<protein>
    <submittedName>
        <fullName evidence="1">Cysteine desulfurase protein</fullName>
        <ecNumber evidence="1">2.8.1.7</ecNumber>
        <ecNumber evidence="1">4.4.1.16</ecNumber>
    </submittedName>
</protein>
<reference evidence="2" key="1">
    <citation type="journal article" date="2022" name="Nat. Commun.">
        <title>Chromosome evolution and the genetic basis of agronomically important traits in greater yam.</title>
        <authorList>
            <person name="Bredeson J.V."/>
            <person name="Lyons J.B."/>
            <person name="Oniyinde I.O."/>
            <person name="Okereke N.R."/>
            <person name="Kolade O."/>
            <person name="Nnabue I."/>
            <person name="Nwadili C.O."/>
            <person name="Hribova E."/>
            <person name="Parker M."/>
            <person name="Nwogha J."/>
            <person name="Shu S."/>
            <person name="Carlson J."/>
            <person name="Kariba R."/>
            <person name="Muthemba S."/>
            <person name="Knop K."/>
            <person name="Barton G.J."/>
            <person name="Sherwood A.V."/>
            <person name="Lopez-Montes A."/>
            <person name="Asiedu R."/>
            <person name="Jamnadass R."/>
            <person name="Muchugi A."/>
            <person name="Goodstein D."/>
            <person name="Egesi C.N."/>
            <person name="Featherston J."/>
            <person name="Asfaw A."/>
            <person name="Simpson G.G."/>
            <person name="Dolezel J."/>
            <person name="Hendre P.S."/>
            <person name="Van Deynze A."/>
            <person name="Kumar P.L."/>
            <person name="Obidiegwu J.E."/>
            <person name="Bhattacharjee R."/>
            <person name="Rokhsar D.S."/>
        </authorList>
    </citation>
    <scope>NUCLEOTIDE SEQUENCE [LARGE SCALE GENOMIC DNA]</scope>
    <source>
        <strain evidence="2">cv. TDa95/00328</strain>
    </source>
</reference>
<keyword evidence="2" id="KW-1185">Reference proteome</keyword>
<comment type="caution">
    <text evidence="1">The sequence shown here is derived from an EMBL/GenBank/DDBJ whole genome shotgun (WGS) entry which is preliminary data.</text>
</comment>
<sequence>MKSGEEDAYDAVFLSPHKFIGGPGSPGMLLINKALYKLKSSPPSTCGGGTVNYVNGFNEQDTLYNEDIEEREHAGTPPIIQTIKAAMAFWVKNFIGFQLISFHETIYTELALNVLLSNPNIRILGNNKVKRLPIISFLIFPSSSTFNGDKPLHCRFVAKLLNDLFGIQARGGCACAGPYGHRLLGIDDKLSLALRSAIQKGYSGLKPGWTRISFSYYMSREEWAFVLASIEFIASYGHLFLPLYEFDWITGDWTFKKRMKKLEGLVELRASNSSRTTNGERKDRDVFMEYLFTAEDFALSLSGDVCPGFVPADIDPSLILFRI</sequence>
<accession>A0ACB7W0D8</accession>